<evidence type="ECO:0000256" key="1">
    <source>
        <dbReference type="SAM" id="Coils"/>
    </source>
</evidence>
<feature type="transmembrane region" description="Helical" evidence="3">
    <location>
        <begin position="187"/>
        <end position="208"/>
    </location>
</feature>
<dbReference type="EMBL" id="OZ022410">
    <property type="protein sequence ID" value="CAK9441210.1"/>
    <property type="molecule type" value="Genomic_DNA"/>
</dbReference>
<feature type="transmembrane region" description="Helical" evidence="3">
    <location>
        <begin position="261"/>
        <end position="279"/>
    </location>
</feature>
<feature type="transmembrane region" description="Helical" evidence="3">
    <location>
        <begin position="299"/>
        <end position="320"/>
    </location>
</feature>
<evidence type="ECO:0000256" key="2">
    <source>
        <dbReference type="SAM" id="MobiDB-lite"/>
    </source>
</evidence>
<dbReference type="InterPro" id="IPR016181">
    <property type="entry name" value="Acyl_CoA_acyltransferase"/>
</dbReference>
<name>A0ABP0ZRS2_9ASCO</name>
<keyword evidence="3" id="KW-1133">Transmembrane helix</keyword>
<proteinExistence type="predicted"/>
<dbReference type="SUPFAM" id="SSF55729">
    <property type="entry name" value="Acyl-CoA N-acyltransferases (Nat)"/>
    <property type="match status" value="1"/>
</dbReference>
<keyword evidence="3" id="KW-0812">Transmembrane</keyword>
<protein>
    <recommendedName>
        <fullName evidence="6">BioF2-like acetyltransferase domain-containing protein</fullName>
    </recommendedName>
</protein>
<keyword evidence="1" id="KW-0175">Coiled coil</keyword>
<feature type="transmembrane region" description="Helical" evidence="3">
    <location>
        <begin position="41"/>
        <end position="61"/>
    </location>
</feature>
<evidence type="ECO:0000313" key="5">
    <source>
        <dbReference type="Proteomes" id="UP001497383"/>
    </source>
</evidence>
<feature type="compositionally biased region" description="Low complexity" evidence="2">
    <location>
        <begin position="433"/>
        <end position="447"/>
    </location>
</feature>
<evidence type="ECO:0008006" key="6">
    <source>
        <dbReference type="Google" id="ProtNLM"/>
    </source>
</evidence>
<feature type="compositionally biased region" description="Basic and acidic residues" evidence="2">
    <location>
        <begin position="398"/>
        <end position="408"/>
    </location>
</feature>
<dbReference type="RefSeq" id="XP_066832017.1">
    <property type="nucleotide sequence ID" value="XM_066975371.1"/>
</dbReference>
<sequence>MTEEPESAAEKEARKALIGDKYKTWCKTLPRPHWRWLYDPIALIAYALTFNAIATALYAVFTRPIYYLNFIPVVCILMNIIILVLVLSERYCFKIKLSSPWARSAKWLIYNLVQKGSWLCLFVMCIFTVVQLSSGKASNPLDLSREDMYSIHVGHGDKICYLVISLLSLLCNCAVLSIWWSTSMSSVYLLFAVLNVIQILISISIIQINLDVINISADSPAKKMHNLFVLSGAFMIGQSIMGITITILVDQKNRLNEIIGRLIFSYDLLLFFLGLLYIACTAVASVKFDYKPTGNLNEIPISLPILFGVSVGILLIEFCCTRYFRIRTLQHVYEVEEYDLEELSDHQKRGWSKLIDFNKKYNGGVTGAYAISLMENYVHAELPGMKCKVLRIFDKEKQTEHPRKKGEGEDANEGNGGDLEKQFASSKNHHHNQNNFNNSHHSNNSSSSHHHHNYLNKMNTPYDELDQETLLFQNAPTLAGSDMSIRSLEEEYKPLSKNQLKKLAKKTKQAKQQQEMQSLENNTEKFYQELMNTQALVLLTIVEEFDLSERIPGWIGKKLNKLFGKDSKCPILCIKFGLLGFHWPFKRSTFYTSFTKKPVARSASVLYAISHWNQTHEKCTVLLDPGYKDASFEAGVDYSGWIKIKLPSSHIIDLRPFVNQSSTEFFKAIKYRNQENAFKQAKGVVDQTFSFNYENCQEIIVMNDKIAESRSSSGQSSQLLHPNWEFIYNLGNFSNDKKERSLLFLKVGDQIIASCVIFRLGETMTSDIQGLDHEISKKYKAYFVMMQEVVKIGLSEHVSFIDFGPTTEDAKVAIGCSVVPLMGSIYPRYKFMGPIISFAASKVDV</sequence>
<keyword evidence="5" id="KW-1185">Reference proteome</keyword>
<keyword evidence="3" id="KW-0472">Membrane</keyword>
<gene>
    <name evidence="4" type="ORF">LODBEIA_P50790</name>
</gene>
<feature type="transmembrane region" description="Helical" evidence="3">
    <location>
        <begin position="159"/>
        <end position="180"/>
    </location>
</feature>
<feature type="region of interest" description="Disordered" evidence="2">
    <location>
        <begin position="398"/>
        <end position="458"/>
    </location>
</feature>
<dbReference type="Proteomes" id="UP001497383">
    <property type="component" value="Chromosome 6"/>
</dbReference>
<reference evidence="4 5" key="1">
    <citation type="submission" date="2024-03" db="EMBL/GenBank/DDBJ databases">
        <authorList>
            <person name="Brejova B."/>
        </authorList>
    </citation>
    <scope>NUCLEOTIDE SEQUENCE [LARGE SCALE GENOMIC DNA]</scope>
    <source>
        <strain evidence="4 5">CBS 14171</strain>
    </source>
</reference>
<accession>A0ABP0ZRS2</accession>
<feature type="transmembrane region" description="Helical" evidence="3">
    <location>
        <begin position="228"/>
        <end position="249"/>
    </location>
</feature>
<feature type="transmembrane region" description="Helical" evidence="3">
    <location>
        <begin position="108"/>
        <end position="130"/>
    </location>
</feature>
<feature type="transmembrane region" description="Helical" evidence="3">
    <location>
        <begin position="67"/>
        <end position="87"/>
    </location>
</feature>
<evidence type="ECO:0000256" key="3">
    <source>
        <dbReference type="SAM" id="Phobius"/>
    </source>
</evidence>
<feature type="coiled-coil region" evidence="1">
    <location>
        <begin position="497"/>
        <end position="529"/>
    </location>
</feature>
<evidence type="ECO:0000313" key="4">
    <source>
        <dbReference type="EMBL" id="CAK9441210.1"/>
    </source>
</evidence>
<dbReference type="GeneID" id="92210275"/>
<organism evidence="4 5">
    <name type="scientific">Lodderomyces beijingensis</name>
    <dbReference type="NCBI Taxonomy" id="1775926"/>
    <lineage>
        <taxon>Eukaryota</taxon>
        <taxon>Fungi</taxon>
        <taxon>Dikarya</taxon>
        <taxon>Ascomycota</taxon>
        <taxon>Saccharomycotina</taxon>
        <taxon>Pichiomycetes</taxon>
        <taxon>Debaryomycetaceae</taxon>
        <taxon>Candida/Lodderomyces clade</taxon>
        <taxon>Lodderomyces</taxon>
    </lineage>
</organism>